<dbReference type="PROSITE" id="PS00560">
    <property type="entry name" value="CARBOXYPEPT_SER_HIS"/>
    <property type="match status" value="1"/>
</dbReference>
<dbReference type="PRINTS" id="PR00724">
    <property type="entry name" value="CRBOXYPTASEC"/>
</dbReference>
<dbReference type="SUPFAM" id="SSF53474">
    <property type="entry name" value="alpha/beta-Hydrolases"/>
    <property type="match status" value="1"/>
</dbReference>
<dbReference type="Gene3D" id="3.40.50.11320">
    <property type="match status" value="1"/>
</dbReference>
<dbReference type="Gene3D" id="6.10.250.940">
    <property type="match status" value="1"/>
</dbReference>
<dbReference type="AlphaFoldDB" id="A0A2P5FRQ2"/>
<comment type="caution">
    <text evidence="9">The sequence shown here is derived from an EMBL/GenBank/DDBJ whole genome shotgun (WGS) entry which is preliminary data.</text>
</comment>
<evidence type="ECO:0000256" key="4">
    <source>
        <dbReference type="ARBA" id="ARBA00022645"/>
    </source>
</evidence>
<organism evidence="9 10">
    <name type="scientific">Trema orientale</name>
    <name type="common">Charcoal tree</name>
    <name type="synonym">Celtis orientalis</name>
    <dbReference type="NCBI Taxonomy" id="63057"/>
    <lineage>
        <taxon>Eukaryota</taxon>
        <taxon>Viridiplantae</taxon>
        <taxon>Streptophyta</taxon>
        <taxon>Embryophyta</taxon>
        <taxon>Tracheophyta</taxon>
        <taxon>Spermatophyta</taxon>
        <taxon>Magnoliopsida</taxon>
        <taxon>eudicotyledons</taxon>
        <taxon>Gunneridae</taxon>
        <taxon>Pentapetalae</taxon>
        <taxon>rosids</taxon>
        <taxon>fabids</taxon>
        <taxon>Rosales</taxon>
        <taxon>Cannabaceae</taxon>
        <taxon>Trema</taxon>
    </lineage>
</organism>
<keyword evidence="5 8" id="KW-0645">Protease</keyword>
<feature type="chain" id="PRO_5015020969" description="Carboxypeptidase" evidence="8">
    <location>
        <begin position="24"/>
        <end position="486"/>
    </location>
</feature>
<dbReference type="Proteomes" id="UP000237000">
    <property type="component" value="Unassembled WGS sequence"/>
</dbReference>
<evidence type="ECO:0000313" key="10">
    <source>
        <dbReference type="Proteomes" id="UP000237000"/>
    </source>
</evidence>
<evidence type="ECO:0000313" key="9">
    <source>
        <dbReference type="EMBL" id="POO00498.1"/>
    </source>
</evidence>
<dbReference type="GO" id="GO:0005576">
    <property type="term" value="C:extracellular region"/>
    <property type="evidence" value="ECO:0007669"/>
    <property type="project" value="UniProtKB-SubCell"/>
</dbReference>
<reference evidence="10" key="1">
    <citation type="submission" date="2016-06" db="EMBL/GenBank/DDBJ databases">
        <title>Parallel loss of symbiosis genes in relatives of nitrogen-fixing non-legume Parasponia.</title>
        <authorList>
            <person name="Van Velzen R."/>
            <person name="Holmer R."/>
            <person name="Bu F."/>
            <person name="Rutten L."/>
            <person name="Van Zeijl A."/>
            <person name="Liu W."/>
            <person name="Santuari L."/>
            <person name="Cao Q."/>
            <person name="Sharma T."/>
            <person name="Shen D."/>
            <person name="Roswanjaya Y."/>
            <person name="Wardhani T."/>
            <person name="Kalhor M.S."/>
            <person name="Jansen J."/>
            <person name="Van den Hoogen J."/>
            <person name="Gungor B."/>
            <person name="Hartog M."/>
            <person name="Hontelez J."/>
            <person name="Verver J."/>
            <person name="Yang W.-C."/>
            <person name="Schijlen E."/>
            <person name="Repin R."/>
            <person name="Schilthuizen M."/>
            <person name="Schranz E."/>
            <person name="Heidstra R."/>
            <person name="Miyata K."/>
            <person name="Fedorova E."/>
            <person name="Kohlen W."/>
            <person name="Bisseling T."/>
            <person name="Smit S."/>
            <person name="Geurts R."/>
        </authorList>
    </citation>
    <scope>NUCLEOTIDE SEQUENCE [LARGE SCALE GENOMIC DNA]</scope>
    <source>
        <strain evidence="10">cv. RG33-2</strain>
    </source>
</reference>
<evidence type="ECO:0000256" key="6">
    <source>
        <dbReference type="ARBA" id="ARBA00022801"/>
    </source>
</evidence>
<gene>
    <name evidence="9" type="primary">TorSCPL23</name>
    <name evidence="9" type="ORF">TorRG33x02_035720</name>
</gene>
<dbReference type="InterPro" id="IPR018202">
    <property type="entry name" value="Ser_caboxypep_ser_AS"/>
</dbReference>
<comment type="subcellular location">
    <subcellularLocation>
        <location evidence="1">Secreted</location>
    </subcellularLocation>
</comment>
<dbReference type="PANTHER" id="PTHR11802:SF281">
    <property type="entry name" value="CARBOXYPEPTIDASE"/>
    <property type="match status" value="1"/>
</dbReference>
<dbReference type="OrthoDB" id="443318at2759"/>
<dbReference type="EMBL" id="JXTC01000012">
    <property type="protein sequence ID" value="POO00498.1"/>
    <property type="molecule type" value="Genomic_DNA"/>
</dbReference>
<keyword evidence="7" id="KW-0325">Glycoprotein</keyword>
<name>A0A2P5FRQ2_TREOI</name>
<keyword evidence="4 8" id="KW-0121">Carboxypeptidase</keyword>
<dbReference type="InterPro" id="IPR033124">
    <property type="entry name" value="Ser_caboxypep_his_AS"/>
</dbReference>
<evidence type="ECO:0000256" key="3">
    <source>
        <dbReference type="ARBA" id="ARBA00022525"/>
    </source>
</evidence>
<dbReference type="EC" id="3.4.16.-" evidence="8"/>
<dbReference type="GO" id="GO:0006508">
    <property type="term" value="P:proteolysis"/>
    <property type="evidence" value="ECO:0007669"/>
    <property type="project" value="UniProtKB-KW"/>
</dbReference>
<evidence type="ECO:0000256" key="7">
    <source>
        <dbReference type="ARBA" id="ARBA00023180"/>
    </source>
</evidence>
<keyword evidence="10" id="KW-1185">Reference proteome</keyword>
<feature type="signal peptide" evidence="8">
    <location>
        <begin position="1"/>
        <end position="23"/>
    </location>
</feature>
<keyword evidence="6 8" id="KW-0378">Hydrolase</keyword>
<dbReference type="Pfam" id="PF00450">
    <property type="entry name" value="Peptidase_S10"/>
    <property type="match status" value="1"/>
</dbReference>
<sequence length="486" mass="54740">MLSFKPWMAIILCIIEMFMAVNSYPLADKIEMLPGQPEVNFQQFSGYITVDERQERALFYYFVEAENDPLSKPLVLWLNGGPGCSSVGAGGFTEHGPFIPFDGVNLIKNEYSWNKEANMLYLESPAGVGFSYSTNKSFYIGVGDIATARDSLVFLRRWFEKFPEYKNREFYISGESYAGHYVPQLAKLITHHSELNINLKGISIGNPLLDYDTDLNAVTEFRWSHGLISDFSHDLVNTVCNHSQYFKETVIENGRSLSDGCALVDSQLSEELTQYVDVYDVLAKYCFSSINEQSPKKIPYLPLRLNYFEGSSSSNSELLGALNRKDDSREYEECIDKKATKYLNRKDVQKALHARLVGITEWSTCSKVLKYDDRNRETPTIGVVGSLVKAGIRAVVYSGDQDTAVPFIGTRKLVDELATKLKLSTTVPYKAWFENKKVGGWTQVYGYILSFATIRGASHTAPSTQPARSYLLFKSFLSGKPLPTKP</sequence>
<evidence type="ECO:0000256" key="8">
    <source>
        <dbReference type="RuleBase" id="RU361156"/>
    </source>
</evidence>
<dbReference type="InterPro" id="IPR029058">
    <property type="entry name" value="AB_hydrolase_fold"/>
</dbReference>
<proteinExistence type="inferred from homology"/>
<dbReference type="GO" id="GO:0005773">
    <property type="term" value="C:vacuole"/>
    <property type="evidence" value="ECO:0007669"/>
    <property type="project" value="TreeGrafter"/>
</dbReference>
<evidence type="ECO:0000256" key="1">
    <source>
        <dbReference type="ARBA" id="ARBA00004613"/>
    </source>
</evidence>
<dbReference type="GO" id="GO:0004185">
    <property type="term" value="F:serine-type carboxypeptidase activity"/>
    <property type="evidence" value="ECO:0007669"/>
    <property type="project" value="UniProtKB-UniRule"/>
</dbReference>
<keyword evidence="3" id="KW-0964">Secreted</keyword>
<dbReference type="Gene3D" id="3.40.50.1820">
    <property type="entry name" value="alpha/beta hydrolase"/>
    <property type="match status" value="1"/>
</dbReference>
<protein>
    <recommendedName>
        <fullName evidence="8">Carboxypeptidase</fullName>
        <ecNumber evidence="8">3.4.16.-</ecNumber>
    </recommendedName>
</protein>
<dbReference type="InParanoid" id="A0A2P5FRQ2"/>
<accession>A0A2P5FRQ2</accession>
<evidence type="ECO:0000256" key="5">
    <source>
        <dbReference type="ARBA" id="ARBA00022670"/>
    </source>
</evidence>
<dbReference type="PANTHER" id="PTHR11802">
    <property type="entry name" value="SERINE PROTEASE FAMILY S10 SERINE CARBOXYPEPTIDASE"/>
    <property type="match status" value="1"/>
</dbReference>
<dbReference type="PROSITE" id="PS00131">
    <property type="entry name" value="CARBOXYPEPT_SER_SER"/>
    <property type="match status" value="1"/>
</dbReference>
<dbReference type="InterPro" id="IPR001563">
    <property type="entry name" value="Peptidase_S10"/>
</dbReference>
<comment type="similarity">
    <text evidence="2 8">Belongs to the peptidase S10 family.</text>
</comment>
<keyword evidence="8" id="KW-0732">Signal</keyword>
<evidence type="ECO:0000256" key="2">
    <source>
        <dbReference type="ARBA" id="ARBA00009431"/>
    </source>
</evidence>